<dbReference type="Proteomes" id="UP000251993">
    <property type="component" value="Chromosome"/>
</dbReference>
<dbReference type="RefSeq" id="WP_262510953.1">
    <property type="nucleotide sequence ID" value="NZ_CP030850.1"/>
</dbReference>
<feature type="region of interest" description="Disordered" evidence="1">
    <location>
        <begin position="26"/>
        <end position="54"/>
    </location>
</feature>
<dbReference type="AlphaFoldDB" id="A0A344TJ47"/>
<feature type="chain" id="PRO_5016988657" description="Collagen-like protein" evidence="2">
    <location>
        <begin position="24"/>
        <end position="186"/>
    </location>
</feature>
<evidence type="ECO:0000313" key="3">
    <source>
        <dbReference type="EMBL" id="AXE18668.1"/>
    </source>
</evidence>
<evidence type="ECO:0008006" key="5">
    <source>
        <dbReference type="Google" id="ProtNLM"/>
    </source>
</evidence>
<accession>A0A344TJ47</accession>
<dbReference type="Gene3D" id="1.20.5.320">
    <property type="entry name" value="6-Phosphogluconate Dehydrogenase, domain 3"/>
    <property type="match status" value="1"/>
</dbReference>
<dbReference type="KEGG" id="run:DR864_13350"/>
<keyword evidence="4" id="KW-1185">Reference proteome</keyword>
<sequence>MNTQSIFRTAVAAMLLTSSLLFTQCQGPQGEPGPQGEKGATGDTGATGPKGETGTANVIQVTWQKASDRTDRSSPKYILPSGITLKNSFVAVYITVNSVWWLPLPYDYTSGISAEYLGHYNFFFRESENVIYLRARRLNATGNIDNVYDVGMRAIIVPASILRNGRYSAEFWQDYKTVQKAFNLPD</sequence>
<reference evidence="3 4" key="1">
    <citation type="submission" date="2018-07" db="EMBL/GenBank/DDBJ databases">
        <title>Genome sequencing of Runella.</title>
        <authorList>
            <person name="Baek M.-G."/>
            <person name="Yi H."/>
        </authorList>
    </citation>
    <scope>NUCLEOTIDE SEQUENCE [LARGE SCALE GENOMIC DNA]</scope>
    <source>
        <strain evidence="3 4">HYN0085</strain>
    </source>
</reference>
<protein>
    <recommendedName>
        <fullName evidence="5">Collagen-like protein</fullName>
    </recommendedName>
</protein>
<evidence type="ECO:0000256" key="2">
    <source>
        <dbReference type="SAM" id="SignalP"/>
    </source>
</evidence>
<dbReference type="EMBL" id="CP030850">
    <property type="protein sequence ID" value="AXE18668.1"/>
    <property type="molecule type" value="Genomic_DNA"/>
</dbReference>
<name>A0A344TJ47_9BACT</name>
<feature type="signal peptide" evidence="2">
    <location>
        <begin position="1"/>
        <end position="23"/>
    </location>
</feature>
<feature type="compositionally biased region" description="Low complexity" evidence="1">
    <location>
        <begin position="26"/>
        <end position="37"/>
    </location>
</feature>
<gene>
    <name evidence="3" type="ORF">DR864_13350</name>
</gene>
<proteinExistence type="predicted"/>
<evidence type="ECO:0000256" key="1">
    <source>
        <dbReference type="SAM" id="MobiDB-lite"/>
    </source>
</evidence>
<organism evidence="3 4">
    <name type="scientific">Runella rosea</name>
    <dbReference type="NCBI Taxonomy" id="2259595"/>
    <lineage>
        <taxon>Bacteria</taxon>
        <taxon>Pseudomonadati</taxon>
        <taxon>Bacteroidota</taxon>
        <taxon>Cytophagia</taxon>
        <taxon>Cytophagales</taxon>
        <taxon>Spirosomataceae</taxon>
        <taxon>Runella</taxon>
    </lineage>
</organism>
<keyword evidence="2" id="KW-0732">Signal</keyword>
<evidence type="ECO:0000313" key="4">
    <source>
        <dbReference type="Proteomes" id="UP000251993"/>
    </source>
</evidence>